<accession>W5SIQ2</accession>
<comment type="function">
    <text evidence="1 8">The Vlp and Vsp proteins are antigenically distinct proteins, only one vlp or vsp gene is transcriptionally active at any one time. Switching between these genes is a mechanism of host immune response evasion.</text>
</comment>
<keyword evidence="9" id="KW-0812">Transmembrane</keyword>
<evidence type="ECO:0000256" key="1">
    <source>
        <dbReference type="ARBA" id="ARBA00003932"/>
    </source>
</evidence>
<keyword evidence="10" id="KW-0614">Plasmid</keyword>
<keyword evidence="6 8" id="KW-0998">Cell outer membrane</keyword>
<reference evidence="10" key="1">
    <citation type="submission" date="2013-02" db="EMBL/GenBank/DDBJ databases">
        <title>Comparative genomics of Borrelia species.</title>
        <authorList>
            <person name="Schwan T.G."/>
            <person name="Raffel S.J."/>
            <person name="Porcella S.F."/>
        </authorList>
    </citation>
    <scope>NUCLEOTIDE SEQUENCE</scope>
    <source>
        <strain evidence="10">DOU</strain>
        <plasmid evidence="10">unnamed</plasmid>
    </source>
</reference>
<keyword evidence="4 8" id="KW-0472">Membrane</keyword>
<evidence type="ECO:0000256" key="3">
    <source>
        <dbReference type="ARBA" id="ARBA00022729"/>
    </source>
</evidence>
<geneLocation type="plasmid" evidence="10">
    <name>unnamed</name>
</geneLocation>
<feature type="transmembrane region" description="Helical" evidence="9">
    <location>
        <begin position="69"/>
        <end position="92"/>
    </location>
</feature>
<dbReference type="EMBL" id="CP004286">
    <property type="protein sequence ID" value="AHH07029.1"/>
    <property type="molecule type" value="Genomic_DNA"/>
</dbReference>
<dbReference type="SUPFAM" id="SSF74748">
    <property type="entry name" value="Variable surface antigen VlsE"/>
    <property type="match status" value="1"/>
</dbReference>
<dbReference type="AlphaFoldDB" id="W5SIQ2"/>
<evidence type="ECO:0000256" key="8">
    <source>
        <dbReference type="RuleBase" id="RU363105"/>
    </source>
</evidence>
<gene>
    <name evidence="10" type="ORF">BCD_0963</name>
</gene>
<keyword evidence="3" id="KW-0732">Signal</keyword>
<dbReference type="HOGENOM" id="CLU_2217948_0_0_12"/>
<evidence type="ECO:0000256" key="4">
    <source>
        <dbReference type="ARBA" id="ARBA00023136"/>
    </source>
</evidence>
<organism evidence="10">
    <name type="scientific">Borrelia crocidurae DOU</name>
    <dbReference type="NCBI Taxonomy" id="1293575"/>
    <lineage>
        <taxon>Bacteria</taxon>
        <taxon>Pseudomonadati</taxon>
        <taxon>Spirochaetota</taxon>
        <taxon>Spirochaetia</taxon>
        <taxon>Spirochaetales</taxon>
        <taxon>Borreliaceae</taxon>
        <taxon>Borrelia</taxon>
    </lineage>
</organism>
<dbReference type="GO" id="GO:0009279">
    <property type="term" value="C:cell outer membrane"/>
    <property type="evidence" value="ECO:0007669"/>
    <property type="project" value="UniProtKB-SubCell"/>
</dbReference>
<evidence type="ECO:0000256" key="6">
    <source>
        <dbReference type="ARBA" id="ARBA00023237"/>
    </source>
</evidence>
<evidence type="ECO:0000256" key="7">
    <source>
        <dbReference type="ARBA" id="ARBA00023288"/>
    </source>
</evidence>
<evidence type="ECO:0000256" key="5">
    <source>
        <dbReference type="ARBA" id="ARBA00023139"/>
    </source>
</evidence>
<evidence type="ECO:0000256" key="2">
    <source>
        <dbReference type="ARBA" id="ARBA00004459"/>
    </source>
</evidence>
<sequence length="106" mass="12172">MITSRECIEIEGRFEEVRCREIFKTVQDTVEGVKTGLNKIVDDMKKESNPTAAATETAVKMAVQVLQELLLAVLMVMQVNYLLMIMQVMLLLQLKQRKMQQRLLGQ</sequence>
<dbReference type="Pfam" id="PF00921">
    <property type="entry name" value="Lipoprotein_2"/>
    <property type="match status" value="1"/>
</dbReference>
<comment type="subcellular location">
    <subcellularLocation>
        <location evidence="2 8">Cell outer membrane</location>
        <topology evidence="2 8">Lipid-anchor</topology>
    </subcellularLocation>
</comment>
<proteinExistence type="predicted"/>
<keyword evidence="7 8" id="KW-0449">Lipoprotein</keyword>
<evidence type="ECO:0000256" key="9">
    <source>
        <dbReference type="SAM" id="Phobius"/>
    </source>
</evidence>
<dbReference type="InterPro" id="IPR000680">
    <property type="entry name" value="Borrelia_lipo"/>
</dbReference>
<protein>
    <recommendedName>
        <fullName evidence="8">Variable large protein</fullName>
    </recommendedName>
</protein>
<keyword evidence="9" id="KW-1133">Transmembrane helix</keyword>
<evidence type="ECO:0000313" key="10">
    <source>
        <dbReference type="EMBL" id="AHH07029.1"/>
    </source>
</evidence>
<name>W5SIQ2_9SPIR</name>
<keyword evidence="5 8" id="KW-0564">Palmitate</keyword>